<dbReference type="InterPro" id="IPR003673">
    <property type="entry name" value="CoA-Trfase_fam_III"/>
</dbReference>
<dbReference type="GO" id="GO:0047369">
    <property type="term" value="F:succinate-hydroxymethylglutarate CoA-transferase activity"/>
    <property type="evidence" value="ECO:0007669"/>
    <property type="project" value="TreeGrafter"/>
</dbReference>
<proteinExistence type="inferred from homology"/>
<keyword evidence="3" id="KW-0175">Coiled coil</keyword>
<accession>A0A9N9HDJ8</accession>
<evidence type="ECO:0000313" key="6">
    <source>
        <dbReference type="Proteomes" id="UP000789396"/>
    </source>
</evidence>
<feature type="compositionally biased region" description="Basic and acidic residues" evidence="4">
    <location>
        <begin position="113"/>
        <end position="128"/>
    </location>
</feature>
<feature type="coiled-coil region" evidence="3">
    <location>
        <begin position="41"/>
        <end position="75"/>
    </location>
</feature>
<dbReference type="PANTHER" id="PTHR48207">
    <property type="entry name" value="SUCCINATE--HYDROXYMETHYLGLUTARATE COA-TRANSFERASE"/>
    <property type="match status" value="1"/>
</dbReference>
<dbReference type="Gene3D" id="3.30.1540.10">
    <property type="entry name" value="formyl-coa transferase, domain 3"/>
    <property type="match status" value="1"/>
</dbReference>
<keyword evidence="2" id="KW-0808">Transferase</keyword>
<protein>
    <submittedName>
        <fullName evidence="5">14764_t:CDS:1</fullName>
    </submittedName>
</protein>
<feature type="region of interest" description="Disordered" evidence="4">
    <location>
        <begin position="84"/>
        <end position="128"/>
    </location>
</feature>
<sequence length="546" mass="61753">MKKKCDGDYLSQKSCSYCASRKEECRYSDSQKKKPTEANDVQQFINRLEVIGDEIQKLTDELRKFYELSKNQEELKFLGNEYVESSTNNLKRKQPEVTRSHKPKSKISGLKRNSNESKKDSSSKKQKDTKGYFSKIYLPKGKYVTHQFDLKDFNETSPQFENIQLQSSPPSSTELIKTDANDINNFNNDTSNFPENLVVDLTRVLVIKVENPKIGDDTRTWGPPWATNKDPNDLSTPESAYFLSINRNKKSITVNLKSPAGINIIKDLVKQSDILVENYIPGKLDKMGLGFDELSKINPQLIYASVTGYGQTGPYSKHAGYDVVIEAGLMYITGEEDGPPVKVGVAITDCSLIECQVASLANIASNYLISNQEAKRMGTSHPSIVPYQIFPTKDGFIMIGAGNDKQFKILCNTIDIDELINDPRFTTNSDRVFHRKELISLLEEKFLNETTDHWLSLLSDKEIPFAPINNIQQTFEHPQILARGMIQEVDHPKAGKIKLTGIPVKYSRETLKIRSPPPTLGQHTREILTNLLHYTNEKIDLLNETG</sequence>
<dbReference type="OrthoDB" id="5863171at2759"/>
<comment type="similarity">
    <text evidence="1">Belongs to the CoA-transferase III family.</text>
</comment>
<feature type="non-terminal residue" evidence="5">
    <location>
        <position position="546"/>
    </location>
</feature>
<name>A0A9N9HDJ8_9GLOM</name>
<dbReference type="EMBL" id="CAJVPZ010015589">
    <property type="protein sequence ID" value="CAG8667309.1"/>
    <property type="molecule type" value="Genomic_DNA"/>
</dbReference>
<reference evidence="5" key="1">
    <citation type="submission" date="2021-06" db="EMBL/GenBank/DDBJ databases">
        <authorList>
            <person name="Kallberg Y."/>
            <person name="Tangrot J."/>
            <person name="Rosling A."/>
        </authorList>
    </citation>
    <scope>NUCLEOTIDE SEQUENCE</scope>
    <source>
        <strain evidence="5">IN212</strain>
    </source>
</reference>
<dbReference type="InterPro" id="IPR023606">
    <property type="entry name" value="CoA-Trfase_III_dom_1_sf"/>
</dbReference>
<dbReference type="PANTHER" id="PTHR48207:SF3">
    <property type="entry name" value="SUCCINATE--HYDROXYMETHYLGLUTARATE COA-TRANSFERASE"/>
    <property type="match status" value="1"/>
</dbReference>
<evidence type="ECO:0000256" key="2">
    <source>
        <dbReference type="ARBA" id="ARBA00022679"/>
    </source>
</evidence>
<dbReference type="Proteomes" id="UP000789396">
    <property type="component" value="Unassembled WGS sequence"/>
</dbReference>
<dbReference type="InterPro" id="IPR044855">
    <property type="entry name" value="CoA-Trfase_III_dom3_sf"/>
</dbReference>
<evidence type="ECO:0000256" key="1">
    <source>
        <dbReference type="ARBA" id="ARBA00008383"/>
    </source>
</evidence>
<dbReference type="Gene3D" id="3.40.50.10540">
    <property type="entry name" value="Crotonobetainyl-coa:carnitine coa-transferase, domain 1"/>
    <property type="match status" value="2"/>
</dbReference>
<dbReference type="AlphaFoldDB" id="A0A9N9HDJ8"/>
<dbReference type="Gene3D" id="4.10.240.10">
    <property type="entry name" value="Zn(2)-C6 fungal-type DNA-binding domain"/>
    <property type="match status" value="1"/>
</dbReference>
<dbReference type="GO" id="GO:0000981">
    <property type="term" value="F:DNA-binding transcription factor activity, RNA polymerase II-specific"/>
    <property type="evidence" value="ECO:0007669"/>
    <property type="project" value="InterPro"/>
</dbReference>
<evidence type="ECO:0000256" key="3">
    <source>
        <dbReference type="SAM" id="Coils"/>
    </source>
</evidence>
<gene>
    <name evidence="5" type="ORF">RFULGI_LOCUS9084</name>
</gene>
<evidence type="ECO:0000256" key="4">
    <source>
        <dbReference type="SAM" id="MobiDB-lite"/>
    </source>
</evidence>
<dbReference type="InterPro" id="IPR036864">
    <property type="entry name" value="Zn2-C6_fun-type_DNA-bd_sf"/>
</dbReference>
<organism evidence="5 6">
    <name type="scientific">Racocetra fulgida</name>
    <dbReference type="NCBI Taxonomy" id="60492"/>
    <lineage>
        <taxon>Eukaryota</taxon>
        <taxon>Fungi</taxon>
        <taxon>Fungi incertae sedis</taxon>
        <taxon>Mucoromycota</taxon>
        <taxon>Glomeromycotina</taxon>
        <taxon>Glomeromycetes</taxon>
        <taxon>Diversisporales</taxon>
        <taxon>Gigasporaceae</taxon>
        <taxon>Racocetra</taxon>
    </lineage>
</organism>
<dbReference type="SUPFAM" id="SSF89796">
    <property type="entry name" value="CoA-transferase family III (CaiB/BaiF)"/>
    <property type="match status" value="1"/>
</dbReference>
<evidence type="ECO:0000313" key="5">
    <source>
        <dbReference type="EMBL" id="CAG8667309.1"/>
    </source>
</evidence>
<keyword evidence="6" id="KW-1185">Reference proteome</keyword>
<dbReference type="InterPro" id="IPR050483">
    <property type="entry name" value="CoA-transferase_III_domain"/>
</dbReference>
<comment type="caution">
    <text evidence="5">The sequence shown here is derived from an EMBL/GenBank/DDBJ whole genome shotgun (WGS) entry which is preliminary data.</text>
</comment>
<dbReference type="Pfam" id="PF02515">
    <property type="entry name" value="CoA_transf_3"/>
    <property type="match status" value="1"/>
</dbReference>
<dbReference type="GO" id="GO:0008270">
    <property type="term" value="F:zinc ion binding"/>
    <property type="evidence" value="ECO:0007669"/>
    <property type="project" value="InterPro"/>
</dbReference>
<dbReference type="GO" id="GO:0005739">
    <property type="term" value="C:mitochondrion"/>
    <property type="evidence" value="ECO:0007669"/>
    <property type="project" value="TreeGrafter"/>
</dbReference>